<protein>
    <submittedName>
        <fullName evidence="1">Uncharacterized protein</fullName>
    </submittedName>
</protein>
<dbReference type="EMBL" id="CP002745">
    <property type="protein sequence ID" value="AEK63139.1"/>
    <property type="molecule type" value="Genomic_DNA"/>
</dbReference>
<reference evidence="2" key="6">
    <citation type="submission" date="2011-05" db="EMBL/GenBank/DDBJ databases">
        <title>Complete sequence of Collimonas fungivorans Ter331.</title>
        <authorList>
            <person name="Leveau J.H."/>
        </authorList>
    </citation>
    <scope>NUCLEOTIDE SEQUENCE [LARGE SCALE GENOMIC DNA]</scope>
    <source>
        <strain evidence="2">Ter331</strain>
    </source>
</reference>
<reference evidence="1 2" key="2">
    <citation type="journal article" date="2006" name="J. Microbiol. Methods">
        <title>Genomic flank-sequencing of plasposon insertion sites for rapid identification of functional genes.</title>
        <authorList>
            <person name="Leveau J.H."/>
            <person name="Gerards S."/>
            <person name="Fritsche K."/>
            <person name="Zondag G."/>
            <person name="van Veen J.A."/>
        </authorList>
    </citation>
    <scope>NUCLEOTIDE SEQUENCE [LARGE SCALE GENOMIC DNA]</scope>
    <source>
        <strain evidence="1 2">Ter331</strain>
    </source>
</reference>
<evidence type="ECO:0000313" key="1">
    <source>
        <dbReference type="EMBL" id="AEK63139.1"/>
    </source>
</evidence>
<sequence>MKIQSITTAMKTVDRLSRIRPKMKAMSAYCSRRMLRLERMEAYDSTPLVRNTRLLSASRWPSQSASPLNLASLMIDSAVMQTPIIVAEEGRMCCDRLLLASLIIVSTSCG</sequence>
<reference evidence="1 2" key="4">
    <citation type="journal article" date="2010" name="Environ. Microbiol.">
        <title>The bacterial genus Collimonas: mycophagy, weathering and other adaptive solutions to life in oligotrophic soil environments.</title>
        <authorList>
            <person name="Leveau J.H."/>
            <person name="Uroz S."/>
            <person name="de Boer W."/>
        </authorList>
    </citation>
    <scope>NUCLEOTIDE SEQUENCE [LARGE SCALE GENOMIC DNA]</scope>
    <source>
        <strain evidence="1 2">Ter331</strain>
    </source>
</reference>
<dbReference type="HOGENOM" id="CLU_2166663_0_0_4"/>
<dbReference type="Proteomes" id="UP000008392">
    <property type="component" value="Chromosome"/>
</dbReference>
<reference evidence="1 2" key="1">
    <citation type="journal article" date="2004" name="Environ. Microbiol.">
        <title>Phylogeny-function analysis of (meta)genomic libraries: screening for expression of ribosomal RNA genes by large-insert library fluorescent in situ hybridization (LIL-FISH).</title>
        <authorList>
            <person name="Leveau J.H."/>
            <person name="Gerards S."/>
            <person name="de Boer W."/>
            <person name="van Veen J.A."/>
        </authorList>
    </citation>
    <scope>NUCLEOTIDE SEQUENCE [LARGE SCALE GENOMIC DNA]</scope>
    <source>
        <strain evidence="1 2">Ter331</strain>
    </source>
</reference>
<dbReference type="AlphaFoldDB" id="G0AAC5"/>
<name>G0AAC5_COLFT</name>
<reference evidence="1 2" key="5">
    <citation type="journal article" date="2011" name="ISME J.">
        <title>Dual transcriptional profiling of a bacterial/fungal confrontation: Collimonas fungivorans versus Aspergillus niger.</title>
        <authorList>
            <person name="Mela F."/>
            <person name="Fritsche K."/>
            <person name="de Boer W."/>
            <person name="van Veen J.A."/>
            <person name="de Graaff L.H."/>
            <person name="van den Berg M."/>
            <person name="Leveau J.H."/>
        </authorList>
    </citation>
    <scope>NUCLEOTIDE SEQUENCE [LARGE SCALE GENOMIC DNA]</scope>
    <source>
        <strain evidence="1 2">Ter331</strain>
    </source>
</reference>
<dbReference type="KEGG" id="cfu:CFU_3315"/>
<gene>
    <name evidence="1" type="ordered locus">CFU_3315</name>
</gene>
<evidence type="ECO:0000313" key="2">
    <source>
        <dbReference type="Proteomes" id="UP000008392"/>
    </source>
</evidence>
<reference evidence="1 2" key="3">
    <citation type="journal article" date="2008" name="FEMS Microbiol. Ecol.">
        <title>Identification and characterization of genes underlying chitinolysis in Collimonas fungivorans Ter331.</title>
        <authorList>
            <person name="Fritsche K."/>
            <person name="de Boer W."/>
            <person name="Gerards S."/>
            <person name="van den Berg M."/>
            <person name="van Veen J.A."/>
            <person name="Leveau J.H."/>
        </authorList>
    </citation>
    <scope>NUCLEOTIDE SEQUENCE [LARGE SCALE GENOMIC DNA]</scope>
    <source>
        <strain evidence="1 2">Ter331</strain>
    </source>
</reference>
<organism evidence="1 2">
    <name type="scientific">Collimonas fungivorans (strain Ter331)</name>
    <dbReference type="NCBI Taxonomy" id="1005048"/>
    <lineage>
        <taxon>Bacteria</taxon>
        <taxon>Pseudomonadati</taxon>
        <taxon>Pseudomonadota</taxon>
        <taxon>Betaproteobacteria</taxon>
        <taxon>Burkholderiales</taxon>
        <taxon>Oxalobacteraceae</taxon>
        <taxon>Collimonas</taxon>
    </lineage>
</organism>
<keyword evidence="2" id="KW-1185">Reference proteome</keyword>
<accession>G0AAC5</accession>
<proteinExistence type="predicted"/>